<keyword evidence="5" id="KW-1185">Reference proteome</keyword>
<dbReference type="SUPFAM" id="SSF53686">
    <property type="entry name" value="Tryptophan synthase beta subunit-like PLP-dependent enzymes"/>
    <property type="match status" value="1"/>
</dbReference>
<dbReference type="NCBIfam" id="NF006058">
    <property type="entry name" value="PRK08206.1"/>
    <property type="match status" value="1"/>
</dbReference>
<name>A0ABT7VR65_9LACO</name>
<organism evidence="4 5">
    <name type="scientific">Limosilactobacillus panis</name>
    <dbReference type="NCBI Taxonomy" id="47493"/>
    <lineage>
        <taxon>Bacteria</taxon>
        <taxon>Bacillati</taxon>
        <taxon>Bacillota</taxon>
        <taxon>Bacilli</taxon>
        <taxon>Lactobacillales</taxon>
        <taxon>Lactobacillaceae</taxon>
        <taxon>Limosilactobacillus</taxon>
    </lineage>
</organism>
<reference evidence="5" key="2">
    <citation type="submission" date="2023-06" db="EMBL/GenBank/DDBJ databases">
        <title>Identification and characterization of horizontal gene transfer across gut microbiota members of farm animals based on homology search.</title>
        <authorList>
            <person name="Zeman M."/>
            <person name="Kubasova T."/>
            <person name="Jahodarova E."/>
            <person name="Nykrynova M."/>
            <person name="Rychlik I."/>
        </authorList>
    </citation>
    <scope>NUCLEOTIDE SEQUENCE [LARGE SCALE GENOMIC DNA]</scope>
    <source>
        <strain evidence="5">105_WCHN</strain>
    </source>
</reference>
<evidence type="ECO:0000313" key="4">
    <source>
        <dbReference type="EMBL" id="MDM8334611.1"/>
    </source>
</evidence>
<dbReference type="NCBIfam" id="TIGR01747">
    <property type="entry name" value="diampropi_NH3ly"/>
    <property type="match status" value="1"/>
</dbReference>
<feature type="domain" description="Tryptophan synthase beta chain-like PALP" evidence="3">
    <location>
        <begin position="2"/>
        <end position="309"/>
    </location>
</feature>
<dbReference type="GO" id="GO:0008838">
    <property type="term" value="F:diaminopropionate ammonia-lyase activity"/>
    <property type="evidence" value="ECO:0007669"/>
    <property type="project" value="UniProtKB-EC"/>
</dbReference>
<comment type="caution">
    <text evidence="4">The sequence shown here is derived from an EMBL/GenBank/DDBJ whole genome shotgun (WGS) entry which is preliminary data.</text>
</comment>
<dbReference type="InterPro" id="IPR001926">
    <property type="entry name" value="TrpB-like_PALP"/>
</dbReference>
<dbReference type="EMBL" id="JAUDEO010000067">
    <property type="protein sequence ID" value="MDM8334611.1"/>
    <property type="molecule type" value="Genomic_DNA"/>
</dbReference>
<dbReference type="Pfam" id="PF00291">
    <property type="entry name" value="PALP"/>
    <property type="match status" value="1"/>
</dbReference>
<evidence type="ECO:0000256" key="1">
    <source>
        <dbReference type="ARBA" id="ARBA00001933"/>
    </source>
</evidence>
<keyword evidence="2" id="KW-0663">Pyridoxal phosphate</keyword>
<evidence type="ECO:0000313" key="5">
    <source>
        <dbReference type="Proteomes" id="UP001529423"/>
    </source>
</evidence>
<sequence length="313" mass="33350">MLSLPTYAHQHGLAAVMIKDEGDRFDTRLKAFKATGGLFAMACCIAERAGLSLDHLTYDQLRAPTVRAVAKQLTFYTATDGNHGRGVAWAAAKLGTHAVVKMPAGSTKLRAEHIAQFNGAQVEITDKNYDDTVQLANQLAESDPNGILIQDMAWDGYTTIPEKISAGYSIIVTELLDQLAAHDYPTHLFLQAGVGQLSSGIINALFSQLSVDHQPTVVIVEPATVTCYFLSTQKADGQAHTVPGSPQTIMAGLNCQTPSAISFPVIQRTASFYGTLTDEVARAGMRQLAHPAGNDPVVVSGESGVAAFALFYG</sequence>
<dbReference type="InterPro" id="IPR036052">
    <property type="entry name" value="TrpB-like_PALP_sf"/>
</dbReference>
<dbReference type="PANTHER" id="PTHR42937:SF1">
    <property type="entry name" value="DIAMINOPROPIONATE AMMONIA-LYASE"/>
    <property type="match status" value="1"/>
</dbReference>
<dbReference type="Proteomes" id="UP001529423">
    <property type="component" value="Unassembled WGS sequence"/>
</dbReference>
<gene>
    <name evidence="4" type="ORF">QUW46_08545</name>
</gene>
<comment type="cofactor">
    <cofactor evidence="1">
        <name>pyridoxal 5'-phosphate</name>
        <dbReference type="ChEBI" id="CHEBI:597326"/>
    </cofactor>
</comment>
<proteinExistence type="predicted"/>
<reference evidence="4 5" key="1">
    <citation type="submission" date="2023-06" db="EMBL/GenBank/DDBJ databases">
        <title>Identification and characterization of horizontal gene transfer across gut microbiota members of farm animals based on homology search.</title>
        <authorList>
            <person name="Schwarzerova J."/>
            <person name="Nykrynova M."/>
            <person name="Jureckova K."/>
            <person name="Cejkova D."/>
            <person name="Rychlik I."/>
        </authorList>
    </citation>
    <scope>NUCLEOTIDE SEQUENCE [LARGE SCALE GENOMIC DNA]</scope>
    <source>
        <strain evidence="4 5">105_WCHN</strain>
    </source>
</reference>
<keyword evidence="4" id="KW-0456">Lyase</keyword>
<evidence type="ECO:0000256" key="2">
    <source>
        <dbReference type="ARBA" id="ARBA00022898"/>
    </source>
</evidence>
<evidence type="ECO:0000259" key="3">
    <source>
        <dbReference type="Pfam" id="PF00291"/>
    </source>
</evidence>
<feature type="non-terminal residue" evidence="4">
    <location>
        <position position="313"/>
    </location>
</feature>
<reference evidence="4 5" key="3">
    <citation type="submission" date="2023-06" db="EMBL/GenBank/DDBJ databases">
        <authorList>
            <person name="Zeman M."/>
            <person name="Kubasova T."/>
            <person name="Jahodarova E."/>
            <person name="Nykrynova M."/>
            <person name="Rychlik I."/>
        </authorList>
    </citation>
    <scope>NUCLEOTIDE SEQUENCE [LARGE SCALE GENOMIC DNA]</scope>
    <source>
        <strain evidence="4 5">105_WCHN</strain>
    </source>
</reference>
<protein>
    <submittedName>
        <fullName evidence="4">Diaminopropionate ammonia-lyase</fullName>
        <ecNumber evidence="4">4.3.1.15</ecNumber>
    </submittedName>
</protein>
<dbReference type="InterPro" id="IPR010081">
    <property type="entry name" value="DiNH2opropionate_NH3_lyase"/>
</dbReference>
<dbReference type="EC" id="4.3.1.15" evidence="4"/>
<dbReference type="Gene3D" id="3.40.50.1100">
    <property type="match status" value="2"/>
</dbReference>
<dbReference type="PANTHER" id="PTHR42937">
    <property type="match status" value="1"/>
</dbReference>
<accession>A0ABT7VR65</accession>